<evidence type="ECO:0000256" key="4">
    <source>
        <dbReference type="SAM" id="MobiDB-lite"/>
    </source>
</evidence>
<gene>
    <name evidence="6" type="ORF">F4556_003043</name>
</gene>
<dbReference type="GO" id="GO:0043041">
    <property type="term" value="P:amino acid activation for nonribosomal peptide biosynthetic process"/>
    <property type="evidence" value="ECO:0007669"/>
    <property type="project" value="TreeGrafter"/>
</dbReference>
<proteinExistence type="predicted"/>
<feature type="region of interest" description="Disordered" evidence="4">
    <location>
        <begin position="1"/>
        <end position="23"/>
    </location>
</feature>
<dbReference type="InterPro" id="IPR023213">
    <property type="entry name" value="CAT-like_dom_sf"/>
</dbReference>
<comment type="cofactor">
    <cofactor evidence="1">
        <name>pantetheine 4'-phosphate</name>
        <dbReference type="ChEBI" id="CHEBI:47942"/>
    </cofactor>
</comment>
<evidence type="ECO:0000256" key="2">
    <source>
        <dbReference type="ARBA" id="ARBA00022450"/>
    </source>
</evidence>
<dbReference type="InterPro" id="IPR001242">
    <property type="entry name" value="Condensation_dom"/>
</dbReference>
<protein>
    <recommendedName>
        <fullName evidence="5">Carrier domain-containing protein</fullName>
    </recommendedName>
</protein>
<evidence type="ECO:0000256" key="3">
    <source>
        <dbReference type="ARBA" id="ARBA00022553"/>
    </source>
</evidence>
<evidence type="ECO:0000256" key="1">
    <source>
        <dbReference type="ARBA" id="ARBA00001957"/>
    </source>
</evidence>
<dbReference type="Pfam" id="PF00550">
    <property type="entry name" value="PP-binding"/>
    <property type="match status" value="1"/>
</dbReference>
<reference evidence="6 7" key="1">
    <citation type="submission" date="2020-08" db="EMBL/GenBank/DDBJ databases">
        <title>Sequencing the genomes of 1000 actinobacteria strains.</title>
        <authorList>
            <person name="Klenk H.-P."/>
        </authorList>
    </citation>
    <scope>NUCLEOTIDE SEQUENCE [LARGE SCALE GENOMIC DNA]</scope>
    <source>
        <strain evidence="6 7">DSM 44786</strain>
    </source>
</reference>
<dbReference type="GO" id="GO:0009366">
    <property type="term" value="C:enterobactin synthetase complex"/>
    <property type="evidence" value="ECO:0007669"/>
    <property type="project" value="TreeGrafter"/>
</dbReference>
<dbReference type="PANTHER" id="PTHR45527:SF1">
    <property type="entry name" value="FATTY ACID SYNTHASE"/>
    <property type="match status" value="1"/>
</dbReference>
<dbReference type="SUPFAM" id="SSF52777">
    <property type="entry name" value="CoA-dependent acyltransferases"/>
    <property type="match status" value="2"/>
</dbReference>
<dbReference type="InterPro" id="IPR020806">
    <property type="entry name" value="PKS_PP-bd"/>
</dbReference>
<dbReference type="InterPro" id="IPR009081">
    <property type="entry name" value="PP-bd_ACP"/>
</dbReference>
<comment type="caution">
    <text evidence="6">The sequence shown here is derived from an EMBL/GenBank/DDBJ whole genome shotgun (WGS) entry which is preliminary data.</text>
</comment>
<dbReference type="GO" id="GO:0031177">
    <property type="term" value="F:phosphopantetheine binding"/>
    <property type="evidence" value="ECO:0007669"/>
    <property type="project" value="InterPro"/>
</dbReference>
<dbReference type="Proteomes" id="UP000573327">
    <property type="component" value="Unassembled WGS sequence"/>
</dbReference>
<sequence length="540" mass="57543">MSDSQTIQLPVSPGPTPATPEPSGALATVWAAVLGEQPEPGSNFFASGGTSLGAARLVAGIRRHCEVGLKLVDVLEHPTFGELLALITRSGAAQVAAADTWTLPTGTAPVLSPNQRSRLVRDAGNVRELGRRLPHTVAVTWIADGPLDVPRLFDAARAVGSRHAALSLRVSGPDGVWGGDGAPECRVIDLPGLAVDDDRVRREVDDHAGGLIDLHDGPIWSVQVLRLSAVSHVISIAVDHLVCDGDSLPVLQRDLTEAYETREALPALPHSYFDWVAWQKKLIADSDLDEVRERIGAAPDAGTVVPGLRLRDESQAAGAPAVGVVEQRIPAGVVAGLERLCRESGCPPMHAALLGLAAALEGQRSPGRLGVLVPFANRDHPMSAGLIGWMANLVPLSFEPEADGSFAANLALVSRSLRTAAGDAHMGLGYLMERAREESIPLDGTDLTLYFDYREESVEHFRLGGATLREYHGEVEYGLRNRLSVWVTRLLDGSLEYRMAHELPRVPADRAKALLATVAALLTEAAEQPTASLRSLATPR</sequence>
<keyword evidence="3" id="KW-0597">Phosphoprotein</keyword>
<dbReference type="PROSITE" id="PS50075">
    <property type="entry name" value="CARRIER"/>
    <property type="match status" value="1"/>
</dbReference>
<organism evidence="6 7">
    <name type="scientific">Kitasatospora gansuensis</name>
    <dbReference type="NCBI Taxonomy" id="258050"/>
    <lineage>
        <taxon>Bacteria</taxon>
        <taxon>Bacillati</taxon>
        <taxon>Actinomycetota</taxon>
        <taxon>Actinomycetes</taxon>
        <taxon>Kitasatosporales</taxon>
        <taxon>Streptomycetaceae</taxon>
        <taxon>Kitasatospora</taxon>
    </lineage>
</organism>
<dbReference type="EMBL" id="JACHJR010000001">
    <property type="protein sequence ID" value="MBB4947508.1"/>
    <property type="molecule type" value="Genomic_DNA"/>
</dbReference>
<dbReference type="InterPro" id="IPR036736">
    <property type="entry name" value="ACP-like_sf"/>
</dbReference>
<dbReference type="Gene3D" id="3.30.559.10">
    <property type="entry name" value="Chloramphenicol acetyltransferase-like domain"/>
    <property type="match status" value="1"/>
</dbReference>
<dbReference type="GO" id="GO:0009239">
    <property type="term" value="P:enterobactin biosynthetic process"/>
    <property type="evidence" value="ECO:0007669"/>
    <property type="project" value="TreeGrafter"/>
</dbReference>
<dbReference type="AlphaFoldDB" id="A0A7W7SBP5"/>
<dbReference type="GO" id="GO:0047527">
    <property type="term" value="F:2,3-dihydroxybenzoate-serine ligase activity"/>
    <property type="evidence" value="ECO:0007669"/>
    <property type="project" value="TreeGrafter"/>
</dbReference>
<dbReference type="GO" id="GO:0005829">
    <property type="term" value="C:cytosol"/>
    <property type="evidence" value="ECO:0007669"/>
    <property type="project" value="TreeGrafter"/>
</dbReference>
<dbReference type="PANTHER" id="PTHR45527">
    <property type="entry name" value="NONRIBOSOMAL PEPTIDE SYNTHETASE"/>
    <property type="match status" value="1"/>
</dbReference>
<name>A0A7W7SBP5_9ACTN</name>
<accession>A0A7W7SBP5</accession>
<evidence type="ECO:0000259" key="5">
    <source>
        <dbReference type="PROSITE" id="PS50075"/>
    </source>
</evidence>
<evidence type="ECO:0000313" key="6">
    <source>
        <dbReference type="EMBL" id="MBB4947508.1"/>
    </source>
</evidence>
<dbReference type="Gene3D" id="1.10.1200.10">
    <property type="entry name" value="ACP-like"/>
    <property type="match status" value="1"/>
</dbReference>
<dbReference type="GO" id="GO:0008610">
    <property type="term" value="P:lipid biosynthetic process"/>
    <property type="evidence" value="ECO:0007669"/>
    <property type="project" value="UniProtKB-ARBA"/>
</dbReference>
<keyword evidence="7" id="KW-1185">Reference proteome</keyword>
<dbReference type="RefSeq" id="WP_184915574.1">
    <property type="nucleotide sequence ID" value="NZ_JACHJR010000001.1"/>
</dbReference>
<evidence type="ECO:0000313" key="7">
    <source>
        <dbReference type="Proteomes" id="UP000573327"/>
    </source>
</evidence>
<feature type="domain" description="Carrier" evidence="5">
    <location>
        <begin position="17"/>
        <end position="91"/>
    </location>
</feature>
<dbReference type="Pfam" id="PF00668">
    <property type="entry name" value="Condensation"/>
    <property type="match status" value="1"/>
</dbReference>
<dbReference type="Gene3D" id="3.30.559.30">
    <property type="entry name" value="Nonribosomal peptide synthetase, condensation domain"/>
    <property type="match status" value="1"/>
</dbReference>
<dbReference type="SMART" id="SM00823">
    <property type="entry name" value="PKS_PP"/>
    <property type="match status" value="1"/>
</dbReference>
<dbReference type="SUPFAM" id="SSF47336">
    <property type="entry name" value="ACP-like"/>
    <property type="match status" value="1"/>
</dbReference>
<keyword evidence="2" id="KW-0596">Phosphopantetheine</keyword>